<name>A0A449A543_9BACT</name>
<dbReference type="Proteomes" id="UP000289440">
    <property type="component" value="Chromosome"/>
</dbReference>
<accession>A0A449A543</accession>
<keyword evidence="1" id="KW-1133">Transmembrane helix</keyword>
<protein>
    <submittedName>
        <fullName evidence="2">Uncharacterized protein</fullName>
    </submittedName>
</protein>
<keyword evidence="3" id="KW-1185">Reference proteome</keyword>
<dbReference type="AlphaFoldDB" id="A0A449A543"/>
<dbReference type="RefSeq" id="WP_165001322.1">
    <property type="nucleotide sequence ID" value="NZ_LR214951.1"/>
</dbReference>
<organism evidence="2 3">
    <name type="scientific">Mesomycoplasma neurolyticum</name>
    <dbReference type="NCBI Taxonomy" id="2120"/>
    <lineage>
        <taxon>Bacteria</taxon>
        <taxon>Bacillati</taxon>
        <taxon>Mycoplasmatota</taxon>
        <taxon>Mycoplasmoidales</taxon>
        <taxon>Metamycoplasmataceae</taxon>
        <taxon>Mesomycoplasma</taxon>
    </lineage>
</organism>
<sequence length="52" mass="6117">MIVLDIITLTIIIICLVGAVFSTLLWLAYKKQWIKKIKERKENKTIDLNENE</sequence>
<reference evidence="2 3" key="1">
    <citation type="submission" date="2019-01" db="EMBL/GenBank/DDBJ databases">
        <authorList>
            <consortium name="Pathogen Informatics"/>
        </authorList>
    </citation>
    <scope>NUCLEOTIDE SEQUENCE [LARGE SCALE GENOMIC DNA]</scope>
    <source>
        <strain evidence="2 3">NCTC10166</strain>
    </source>
</reference>
<evidence type="ECO:0000313" key="2">
    <source>
        <dbReference type="EMBL" id="VEU59342.1"/>
    </source>
</evidence>
<gene>
    <name evidence="2" type="ORF">NCTC10166_00310</name>
</gene>
<dbReference type="EMBL" id="LR214951">
    <property type="protein sequence ID" value="VEU59342.1"/>
    <property type="molecule type" value="Genomic_DNA"/>
</dbReference>
<keyword evidence="1" id="KW-0812">Transmembrane</keyword>
<proteinExistence type="predicted"/>
<dbReference type="KEGG" id="mnu:NCTC10166_00310"/>
<keyword evidence="1" id="KW-0472">Membrane</keyword>
<evidence type="ECO:0000256" key="1">
    <source>
        <dbReference type="SAM" id="Phobius"/>
    </source>
</evidence>
<evidence type="ECO:0000313" key="3">
    <source>
        <dbReference type="Proteomes" id="UP000289440"/>
    </source>
</evidence>
<feature type="transmembrane region" description="Helical" evidence="1">
    <location>
        <begin position="6"/>
        <end position="29"/>
    </location>
</feature>